<evidence type="ECO:0000256" key="6">
    <source>
        <dbReference type="ARBA" id="ARBA00023136"/>
    </source>
</evidence>
<dbReference type="InterPro" id="IPR029045">
    <property type="entry name" value="ClpP/crotonase-like_dom_sf"/>
</dbReference>
<dbReference type="PANTHER" id="PTHR33209:SF1">
    <property type="entry name" value="PEPTIDASE S49 DOMAIN-CONTAINING PROTEIN"/>
    <property type="match status" value="1"/>
</dbReference>
<dbReference type="OrthoDB" id="9764363at2"/>
<dbReference type="CDD" id="cd07018">
    <property type="entry name" value="S49_SppA_67K_type"/>
    <property type="match status" value="1"/>
</dbReference>
<gene>
    <name evidence="10" type="ORF">SAMN05443633_103146</name>
</gene>
<dbReference type="InterPro" id="IPR002142">
    <property type="entry name" value="Peptidase_S49"/>
</dbReference>
<dbReference type="AlphaFoldDB" id="A0A1M4ZFT2"/>
<dbReference type="GO" id="GO:0008236">
    <property type="term" value="F:serine-type peptidase activity"/>
    <property type="evidence" value="ECO:0007669"/>
    <property type="project" value="UniProtKB-KW"/>
</dbReference>
<comment type="subcellular location">
    <subcellularLocation>
        <location evidence="1">Membrane</location>
    </subcellularLocation>
</comment>
<feature type="domain" description="Peptidase S49" evidence="9">
    <location>
        <begin position="366"/>
        <end position="517"/>
    </location>
</feature>
<dbReference type="RefSeq" id="WP_072954749.1">
    <property type="nucleotide sequence ID" value="NZ_FQUT01000003.1"/>
</dbReference>
<keyword evidence="6 8" id="KW-0472">Membrane</keyword>
<reference evidence="11" key="1">
    <citation type="submission" date="2016-11" db="EMBL/GenBank/DDBJ databases">
        <authorList>
            <person name="Varghese N."/>
            <person name="Submissions S."/>
        </authorList>
    </citation>
    <scope>NUCLEOTIDE SEQUENCE [LARGE SCALE GENOMIC DNA]</scope>
    <source>
        <strain evidence="11">DSM 27619</strain>
    </source>
</reference>
<evidence type="ECO:0000256" key="5">
    <source>
        <dbReference type="ARBA" id="ARBA00022825"/>
    </source>
</evidence>
<dbReference type="Proteomes" id="UP000184518">
    <property type="component" value="Unassembled WGS sequence"/>
</dbReference>
<dbReference type="PIRSF" id="PIRSF001217">
    <property type="entry name" value="Protease_4_SppA"/>
    <property type="match status" value="1"/>
</dbReference>
<comment type="similarity">
    <text evidence="2">Belongs to the peptidase S49 family.</text>
</comment>
<evidence type="ECO:0000256" key="3">
    <source>
        <dbReference type="ARBA" id="ARBA00022670"/>
    </source>
</evidence>
<keyword evidence="3 10" id="KW-0645">Protease</keyword>
<proteinExistence type="inferred from homology"/>
<feature type="transmembrane region" description="Helical" evidence="8">
    <location>
        <begin position="12"/>
        <end position="35"/>
    </location>
</feature>
<dbReference type="Gene3D" id="6.20.330.10">
    <property type="match status" value="1"/>
</dbReference>
<keyword evidence="5" id="KW-0720">Serine protease</keyword>
<sequence>MKSFFKNVLANIVAIVILGVVFFFFFIMMLVFSAMGSEKSVAVKKNSVLTINLKTNIIDSPTEEQKGLFDISDQNKSVLIFDAIEAINKAKTDDNIKGISIEADYLNAGITQIDDLRNAIEDFKKSGKFVYAYGNSVSQASYYLGSVADQYYLNPSGMIELKGLATEVAFYKDFADKYGIGIEVIRHGKFKSAVEPFLRNDISPENKEQLSTLLNDIWKNTSSRMAVSRKIDTAQFRTVVDSLYGMIPDLSLKYKLADKLIQKTEYDQLIKSKLNLKEKDKLNKISLGKYIDSYSDDDKSGDKVAVLYASGSINGGDDYNDIHSEKYIKYIKELQNDEKVKAVVFRINSPGGSANASDEILFELQQLKKKKPLVVSFGDYAASGGYYIAMAADKIYSEPNTLTGSIGVFGVIPYFKDIANKNGIRSDIVATNANSQYYSSLNGVTPYGVSLITKSVEGTYKRFVHFVTQNRKQTFEQIDSVGGGRVWSGTRAKQIGLVDELGTLNDAVKFAAQKAGLKSSYNVVSYPKRMTPFEQIFKDLNEDDISARVVKSKIGKANYELLQQIVEERKLQSEVKMEMPYQIKIN</sequence>
<evidence type="ECO:0000256" key="8">
    <source>
        <dbReference type="SAM" id="Phobius"/>
    </source>
</evidence>
<keyword evidence="4" id="KW-0378">Hydrolase</keyword>
<evidence type="ECO:0000256" key="1">
    <source>
        <dbReference type="ARBA" id="ARBA00004370"/>
    </source>
</evidence>
<feature type="domain" description="Peptidase S49" evidence="9">
    <location>
        <begin position="123"/>
        <end position="264"/>
    </location>
</feature>
<feature type="active site" description="Nucleophile" evidence="7">
    <location>
        <position position="383"/>
    </location>
</feature>
<evidence type="ECO:0000256" key="4">
    <source>
        <dbReference type="ARBA" id="ARBA00022801"/>
    </source>
</evidence>
<dbReference type="NCBIfam" id="TIGR00705">
    <property type="entry name" value="SppA_67K"/>
    <property type="match status" value="1"/>
</dbReference>
<evidence type="ECO:0000256" key="2">
    <source>
        <dbReference type="ARBA" id="ARBA00008683"/>
    </source>
</evidence>
<evidence type="ECO:0000313" key="11">
    <source>
        <dbReference type="Proteomes" id="UP000184518"/>
    </source>
</evidence>
<dbReference type="Pfam" id="PF01343">
    <property type="entry name" value="Peptidase_S49"/>
    <property type="match status" value="2"/>
</dbReference>
<name>A0A1M4ZFT2_9FLAO</name>
<dbReference type="GO" id="GO:0006465">
    <property type="term" value="P:signal peptide processing"/>
    <property type="evidence" value="ECO:0007669"/>
    <property type="project" value="InterPro"/>
</dbReference>
<dbReference type="InterPro" id="IPR047272">
    <property type="entry name" value="S49_SppA_C"/>
</dbReference>
<evidence type="ECO:0000259" key="9">
    <source>
        <dbReference type="Pfam" id="PF01343"/>
    </source>
</evidence>
<accession>A0A1M4ZFT2</accession>
<keyword evidence="8" id="KW-1133">Transmembrane helix</keyword>
<dbReference type="Gene3D" id="3.90.226.10">
    <property type="entry name" value="2-enoyl-CoA Hydratase, Chain A, domain 1"/>
    <property type="match status" value="3"/>
</dbReference>
<keyword evidence="11" id="KW-1185">Reference proteome</keyword>
<dbReference type="STRING" id="1416778.SAMN05443633_103146"/>
<dbReference type="EMBL" id="FQUT01000003">
    <property type="protein sequence ID" value="SHF16647.1"/>
    <property type="molecule type" value="Genomic_DNA"/>
</dbReference>
<evidence type="ECO:0000313" key="10">
    <source>
        <dbReference type="EMBL" id="SHF16647.1"/>
    </source>
</evidence>
<organism evidence="10 11">
    <name type="scientific">Chryseobacterium arachidis</name>
    <dbReference type="NCBI Taxonomy" id="1416778"/>
    <lineage>
        <taxon>Bacteria</taxon>
        <taxon>Pseudomonadati</taxon>
        <taxon>Bacteroidota</taxon>
        <taxon>Flavobacteriia</taxon>
        <taxon>Flavobacteriales</taxon>
        <taxon>Weeksellaceae</taxon>
        <taxon>Chryseobacterium group</taxon>
        <taxon>Chryseobacterium</taxon>
    </lineage>
</organism>
<dbReference type="InterPro" id="IPR047217">
    <property type="entry name" value="S49_SppA_67K_type_N"/>
</dbReference>
<keyword evidence="8" id="KW-0812">Transmembrane</keyword>
<dbReference type="NCBIfam" id="TIGR00706">
    <property type="entry name" value="SppA_dom"/>
    <property type="match status" value="1"/>
</dbReference>
<dbReference type="InterPro" id="IPR004634">
    <property type="entry name" value="Pept_S49_pIV"/>
</dbReference>
<dbReference type="InterPro" id="IPR004635">
    <property type="entry name" value="Pept_S49_SppA"/>
</dbReference>
<dbReference type="GO" id="GO:0016020">
    <property type="term" value="C:membrane"/>
    <property type="evidence" value="ECO:0007669"/>
    <property type="project" value="UniProtKB-SubCell"/>
</dbReference>
<evidence type="ECO:0000256" key="7">
    <source>
        <dbReference type="PIRSR" id="PIRSR001217-1"/>
    </source>
</evidence>
<dbReference type="PANTHER" id="PTHR33209">
    <property type="entry name" value="PROTEASE 4"/>
    <property type="match status" value="1"/>
</dbReference>
<feature type="active site" description="Proton donor/acceptor" evidence="7">
    <location>
        <position position="191"/>
    </location>
</feature>
<dbReference type="SUPFAM" id="SSF52096">
    <property type="entry name" value="ClpP/crotonase"/>
    <property type="match status" value="2"/>
</dbReference>
<protein>
    <submittedName>
        <fullName evidence="10">Protease-4</fullName>
    </submittedName>
</protein>
<dbReference type="CDD" id="cd07023">
    <property type="entry name" value="S49_Sppa_N_C"/>
    <property type="match status" value="1"/>
</dbReference>